<dbReference type="PROSITE" id="PS00375">
    <property type="entry name" value="UDPGT"/>
    <property type="match status" value="1"/>
</dbReference>
<organism evidence="6 7">
    <name type="scientific">Chironomus riparius</name>
    <dbReference type="NCBI Taxonomy" id="315576"/>
    <lineage>
        <taxon>Eukaryota</taxon>
        <taxon>Metazoa</taxon>
        <taxon>Ecdysozoa</taxon>
        <taxon>Arthropoda</taxon>
        <taxon>Hexapoda</taxon>
        <taxon>Insecta</taxon>
        <taxon>Pterygota</taxon>
        <taxon>Neoptera</taxon>
        <taxon>Endopterygota</taxon>
        <taxon>Diptera</taxon>
        <taxon>Nematocera</taxon>
        <taxon>Chironomoidea</taxon>
        <taxon>Chironomidae</taxon>
        <taxon>Chironominae</taxon>
        <taxon>Chironomus</taxon>
    </lineage>
</organism>
<dbReference type="InterPro" id="IPR050271">
    <property type="entry name" value="UDP-glycosyltransferase"/>
</dbReference>
<dbReference type="Gene3D" id="3.40.50.2000">
    <property type="entry name" value="Glycogen Phosphorylase B"/>
    <property type="match status" value="1"/>
</dbReference>
<dbReference type="CDD" id="cd03784">
    <property type="entry name" value="GT1_Gtf-like"/>
    <property type="match status" value="1"/>
</dbReference>
<dbReference type="EMBL" id="OU895879">
    <property type="protein sequence ID" value="CAG9809898.1"/>
    <property type="molecule type" value="Genomic_DNA"/>
</dbReference>
<evidence type="ECO:0000313" key="7">
    <source>
        <dbReference type="Proteomes" id="UP001153620"/>
    </source>
</evidence>
<dbReference type="FunFam" id="3.40.50.2000:FF:000050">
    <property type="entry name" value="UDP-glucuronosyltransferase"/>
    <property type="match status" value="1"/>
</dbReference>
<comment type="subcellular location">
    <subcellularLocation>
        <location evidence="5">Membrane</location>
        <topology evidence="5">Single-pass membrane protein</topology>
    </subcellularLocation>
</comment>
<protein>
    <recommendedName>
        <fullName evidence="5">UDP-glucuronosyltransferase</fullName>
        <ecNumber evidence="5">2.4.1.17</ecNumber>
    </recommendedName>
</protein>
<comment type="similarity">
    <text evidence="1 4">Belongs to the UDP-glycosyltransferase family.</text>
</comment>
<sequence length="513" mass="58110">MTRVILLIILTSSLNFICSLEILTILPLSWRSHQSIGLTIVNTLVEADHNVTVIANYKADENKDKFITIHIPDMVDVLREQEPDPFRYIDIPLIFSIIMMPNFGSDLVNNAMKSEELKEFLKSEKKFDVCIMELITGDALLGIAEKFGCSLIYYTSFDAVTWMDRVSGGDSSASYTPNPFLWFTDNMTFKERLINTLVGLLESIVHKMIHIPYQRNLYNRHFPNAKRSFDEMYKNSSITFINNHVSSSFVRPHMPTQIEIGGIHVKPAKPLPSDLQTFLDEATEGVVLFTMGSYIDGTDFKIEQREAFLKAFGKIKEKVLWKYSNETLPNNPGNIKIGSWFPQRDILAHPNVKLFITHGGLLGTTEAIVEGVPLLGIPVFGDQLMNMAKTIARGHGLQVLVKDLSEESISKALNELLTNSKYKATAVEISRRFNDRQNTPQEEIVYWTEYVARHRGAPHLQAASVNINSIQSQLIDVYCLIFVIGALILYIVFKVYKIVKNLISSNPKLLKTD</sequence>
<dbReference type="PANTHER" id="PTHR48043:SF159">
    <property type="entry name" value="EG:EG0003.4 PROTEIN-RELATED"/>
    <property type="match status" value="1"/>
</dbReference>
<evidence type="ECO:0000256" key="4">
    <source>
        <dbReference type="RuleBase" id="RU003718"/>
    </source>
</evidence>
<dbReference type="AlphaFoldDB" id="A0A9N9S5V4"/>
<dbReference type="GO" id="GO:0015020">
    <property type="term" value="F:glucuronosyltransferase activity"/>
    <property type="evidence" value="ECO:0007669"/>
    <property type="project" value="UniProtKB-EC"/>
</dbReference>
<gene>
    <name evidence="6" type="ORF">CHIRRI_LOCUS12718</name>
</gene>
<dbReference type="OrthoDB" id="5835829at2759"/>
<accession>A0A9N9S5V4</accession>
<dbReference type="SUPFAM" id="SSF53756">
    <property type="entry name" value="UDP-Glycosyltransferase/glycogen phosphorylase"/>
    <property type="match status" value="1"/>
</dbReference>
<dbReference type="GO" id="GO:0016020">
    <property type="term" value="C:membrane"/>
    <property type="evidence" value="ECO:0007669"/>
    <property type="project" value="UniProtKB-SubCell"/>
</dbReference>
<dbReference type="InterPro" id="IPR002213">
    <property type="entry name" value="UDP_glucos_trans"/>
</dbReference>
<keyword evidence="5" id="KW-0472">Membrane</keyword>
<keyword evidence="7" id="KW-1185">Reference proteome</keyword>
<proteinExistence type="inferred from homology"/>
<reference evidence="6" key="1">
    <citation type="submission" date="2022-01" db="EMBL/GenBank/DDBJ databases">
        <authorList>
            <person name="King R."/>
        </authorList>
    </citation>
    <scope>NUCLEOTIDE SEQUENCE</scope>
</reference>
<evidence type="ECO:0000256" key="5">
    <source>
        <dbReference type="RuleBase" id="RU362059"/>
    </source>
</evidence>
<keyword evidence="5" id="KW-1133">Transmembrane helix</keyword>
<evidence type="ECO:0000256" key="3">
    <source>
        <dbReference type="ARBA" id="ARBA00022679"/>
    </source>
</evidence>
<evidence type="ECO:0000313" key="6">
    <source>
        <dbReference type="EMBL" id="CAG9809898.1"/>
    </source>
</evidence>
<comment type="catalytic activity">
    <reaction evidence="5">
        <text>glucuronate acceptor + UDP-alpha-D-glucuronate = acceptor beta-D-glucuronoside + UDP + H(+)</text>
        <dbReference type="Rhea" id="RHEA:21032"/>
        <dbReference type="ChEBI" id="CHEBI:15378"/>
        <dbReference type="ChEBI" id="CHEBI:58052"/>
        <dbReference type="ChEBI" id="CHEBI:58223"/>
        <dbReference type="ChEBI" id="CHEBI:132367"/>
        <dbReference type="ChEBI" id="CHEBI:132368"/>
        <dbReference type="EC" id="2.4.1.17"/>
    </reaction>
</comment>
<dbReference type="Pfam" id="PF00201">
    <property type="entry name" value="UDPGT"/>
    <property type="match status" value="1"/>
</dbReference>
<dbReference type="InterPro" id="IPR035595">
    <property type="entry name" value="UDP_glycos_trans_CS"/>
</dbReference>
<keyword evidence="3 4" id="KW-0808">Transferase</keyword>
<evidence type="ECO:0000256" key="1">
    <source>
        <dbReference type="ARBA" id="ARBA00009995"/>
    </source>
</evidence>
<feature type="transmembrane region" description="Helical" evidence="5">
    <location>
        <begin position="474"/>
        <end position="493"/>
    </location>
</feature>
<dbReference type="Proteomes" id="UP001153620">
    <property type="component" value="Chromosome 3"/>
</dbReference>
<dbReference type="PANTHER" id="PTHR48043">
    <property type="entry name" value="EG:EG0003.4 PROTEIN-RELATED"/>
    <property type="match status" value="1"/>
</dbReference>
<evidence type="ECO:0000256" key="2">
    <source>
        <dbReference type="ARBA" id="ARBA00022676"/>
    </source>
</evidence>
<reference evidence="6" key="2">
    <citation type="submission" date="2022-10" db="EMBL/GenBank/DDBJ databases">
        <authorList>
            <consortium name="ENA_rothamsted_submissions"/>
            <consortium name="culmorum"/>
            <person name="King R."/>
        </authorList>
    </citation>
    <scope>NUCLEOTIDE SEQUENCE</scope>
</reference>
<keyword evidence="5" id="KW-0812">Transmembrane</keyword>
<name>A0A9N9S5V4_9DIPT</name>
<keyword evidence="2 4" id="KW-0328">Glycosyltransferase</keyword>
<dbReference type="EC" id="2.4.1.17" evidence="5"/>